<evidence type="ECO:0000256" key="1">
    <source>
        <dbReference type="SAM" id="MobiDB-lite"/>
    </source>
</evidence>
<feature type="compositionally biased region" description="Gly residues" evidence="1">
    <location>
        <begin position="19"/>
        <end position="30"/>
    </location>
</feature>
<keyword evidence="3" id="KW-1185">Reference proteome</keyword>
<feature type="compositionally biased region" description="Low complexity" evidence="1">
    <location>
        <begin position="49"/>
        <end position="59"/>
    </location>
</feature>
<dbReference type="EMBL" id="CM012437">
    <property type="protein sequence ID" value="RVE76732.1"/>
    <property type="molecule type" value="Genomic_DNA"/>
</dbReference>
<protein>
    <submittedName>
        <fullName evidence="2">Uncharacterized protein</fullName>
    </submittedName>
</protein>
<organism evidence="2 3">
    <name type="scientific">Oryzias javanicus</name>
    <name type="common">Javanese ricefish</name>
    <name type="synonym">Aplocheilus javanicus</name>
    <dbReference type="NCBI Taxonomy" id="123683"/>
    <lineage>
        <taxon>Eukaryota</taxon>
        <taxon>Metazoa</taxon>
        <taxon>Chordata</taxon>
        <taxon>Craniata</taxon>
        <taxon>Vertebrata</taxon>
        <taxon>Euteleostomi</taxon>
        <taxon>Actinopterygii</taxon>
        <taxon>Neopterygii</taxon>
        <taxon>Teleostei</taxon>
        <taxon>Neoteleostei</taxon>
        <taxon>Acanthomorphata</taxon>
        <taxon>Ovalentaria</taxon>
        <taxon>Atherinomorphae</taxon>
        <taxon>Beloniformes</taxon>
        <taxon>Adrianichthyidae</taxon>
        <taxon>Oryziinae</taxon>
        <taxon>Oryzias</taxon>
    </lineage>
</organism>
<dbReference type="Proteomes" id="UP000283210">
    <property type="component" value="Chromosome 1"/>
</dbReference>
<reference evidence="2 3" key="1">
    <citation type="submission" date="2018-11" db="EMBL/GenBank/DDBJ databases">
        <authorList>
            <person name="Lopez-Roques C."/>
            <person name="Donnadieu C."/>
            <person name="Bouchez O."/>
            <person name="Klopp C."/>
            <person name="Cabau C."/>
            <person name="Zahm M."/>
        </authorList>
    </citation>
    <scope>NUCLEOTIDE SEQUENCE [LARGE SCALE GENOMIC DNA]</scope>
    <source>
        <strain evidence="2">RS831</strain>
        <tissue evidence="2">Whole body</tissue>
    </source>
</reference>
<dbReference type="AlphaFoldDB" id="A0A3S2PII8"/>
<evidence type="ECO:0000313" key="2">
    <source>
        <dbReference type="EMBL" id="RVE76732.1"/>
    </source>
</evidence>
<feature type="compositionally biased region" description="Low complexity" evidence="1">
    <location>
        <begin position="9"/>
        <end position="18"/>
    </location>
</feature>
<gene>
    <name evidence="2" type="ORF">OJAV_G00011830</name>
</gene>
<reference evidence="2 3" key="2">
    <citation type="submission" date="2019-01" db="EMBL/GenBank/DDBJ databases">
        <title>A chromosome length genome reference of the Java medaka (oryzias javanicus).</title>
        <authorList>
            <person name="Herpin A."/>
            <person name="Takehana Y."/>
            <person name="Naruse K."/>
            <person name="Ansai S."/>
            <person name="Kawaguchi M."/>
        </authorList>
    </citation>
    <scope>NUCLEOTIDE SEQUENCE [LARGE SCALE GENOMIC DNA]</scope>
    <source>
        <strain evidence="2">RS831</strain>
        <tissue evidence="2">Whole body</tissue>
    </source>
</reference>
<feature type="region of interest" description="Disordered" evidence="1">
    <location>
        <begin position="1"/>
        <end position="87"/>
    </location>
</feature>
<proteinExistence type="predicted"/>
<sequence length="87" mass="8594">MQYRLVRKASASAGANAAGAGGGGGMGGGAVQAPKDELIHMKRTNGDQPFSCSTPSSPSHPSPAHKPQGGSVKKVTGVGGTTYEISV</sequence>
<feature type="compositionally biased region" description="Low complexity" evidence="1">
    <location>
        <begin position="65"/>
        <end position="76"/>
    </location>
</feature>
<accession>A0A3S2PII8</accession>
<name>A0A3S2PII8_ORYJA</name>
<evidence type="ECO:0000313" key="3">
    <source>
        <dbReference type="Proteomes" id="UP000283210"/>
    </source>
</evidence>